<dbReference type="InterPro" id="IPR000184">
    <property type="entry name" value="Bac_surfAg_D15"/>
</dbReference>
<dbReference type="HAMAP" id="MF_01430">
    <property type="entry name" value="OM_assembly_BamA"/>
    <property type="match status" value="1"/>
</dbReference>
<comment type="function">
    <text evidence="8">Part of the outer membrane protein assembly complex, which is involved in assembly and insertion of beta-barrel proteins into the outer membrane.</text>
</comment>
<evidence type="ECO:0000256" key="8">
    <source>
        <dbReference type="HAMAP-Rule" id="MF_01430"/>
    </source>
</evidence>
<keyword evidence="3 8" id="KW-0812">Transmembrane</keyword>
<evidence type="ECO:0000256" key="3">
    <source>
        <dbReference type="ARBA" id="ARBA00022692"/>
    </source>
</evidence>
<comment type="subcellular location">
    <subcellularLocation>
        <location evidence="8">Cell outer membrane</location>
    </subcellularLocation>
    <subcellularLocation>
        <location evidence="1">Membrane</location>
    </subcellularLocation>
</comment>
<evidence type="ECO:0000256" key="9">
    <source>
        <dbReference type="NCBIfam" id="TIGR03303"/>
    </source>
</evidence>
<comment type="subunit">
    <text evidence="8">Part of the Bam complex.</text>
</comment>
<gene>
    <name evidence="8 11" type="primary">bamA</name>
    <name evidence="11" type="ORF">ACFQ1Z_05650</name>
</gene>
<dbReference type="EMBL" id="JBHTKB010000001">
    <property type="protein sequence ID" value="MFD0913025.1"/>
    <property type="molecule type" value="Genomic_DNA"/>
</dbReference>
<dbReference type="Pfam" id="PF01103">
    <property type="entry name" value="Omp85"/>
    <property type="match status" value="1"/>
</dbReference>
<dbReference type="Gene3D" id="3.10.20.310">
    <property type="entry name" value="membrane protein fhac"/>
    <property type="match status" value="5"/>
</dbReference>
<feature type="domain" description="POTRA" evidence="10">
    <location>
        <begin position="28"/>
        <end position="95"/>
    </location>
</feature>
<evidence type="ECO:0000259" key="10">
    <source>
        <dbReference type="PROSITE" id="PS51779"/>
    </source>
</evidence>
<evidence type="ECO:0000256" key="2">
    <source>
        <dbReference type="ARBA" id="ARBA00022452"/>
    </source>
</evidence>
<sequence precursor="true">MRIKSSSKLLLCLLTAIIHLKAHATEPFVISDIRVEGLQRTEAGTVFNYLPMQVGDVMSDEKAAQAIKSLYSTGFFKDIRIENDGDVLVVTVQERPSISQIDFSGNKSFPTDKMKEGLKQIGIAEGQIFDKAQLDRAEQEIKRQYLSQGKYSAEVKAVSSPLERNRVSIRFEITEGPAAKIRDINIVGNHLFTTEDLRANFLLTTPNWMSWWNKDDQYSKQKLTADLEALRSFYMNQGYLEFSIDSTQVSISPDKRDVYINVNITEGEKYNISKTKLAGEMLLPEEDLKKLINIQDGDVFNRQKVTDASKNINDKLGEDGYAFANVNAVPEINKLEHTVAFTFFIDPGRKVYVRRINVQGNTRTRDAVVRREMRQLESAWYAGDKIKRSKERIQRLNFFDSVELETPSVPGINDQVDMTVTVAEKATGSVQFGAGLSSSDGVVLGFNVNQPNFLGTGNRVALQVNTSSYNTVYSLSYTDPYFTPDGISRGFDVYRRDVDTSRRNSSTLNVGTYNSQSYGVGMRFGMPMSEMDFLSAGVTLDMTSVDLSADSPIQYLRFCENSSGCSSNSIVLNAGWTFDSRDNILFPRRGVLQRLSGDVSLPGLDLQYYKMSYQHSWFKDMGKDFTLMLNGEAGYAKSYGGKNYPFFKNFYAGGVNSVRGFLNSSLGPRDVNPISGSDFAIGGTKRLVGNIELFMPVPFVSQSNQFRLSAFIDGGGVFGENDSINSDYLRFSTGVGVTWVSPFGPLKLVLAKPLKEKENDDTQTLQFQFGQQF</sequence>
<feature type="domain" description="POTRA" evidence="10">
    <location>
        <begin position="179"/>
        <end position="267"/>
    </location>
</feature>
<evidence type="ECO:0000256" key="5">
    <source>
        <dbReference type="ARBA" id="ARBA00022737"/>
    </source>
</evidence>
<comment type="similarity">
    <text evidence="8">Belongs to the BamA family.</text>
</comment>
<dbReference type="InterPro" id="IPR023707">
    <property type="entry name" value="OM_assembly_BamA"/>
</dbReference>
<organism evidence="11 12">
    <name type="scientific">Methylophilus luteus</name>
    <dbReference type="NCBI Taxonomy" id="640108"/>
    <lineage>
        <taxon>Bacteria</taxon>
        <taxon>Pseudomonadati</taxon>
        <taxon>Pseudomonadota</taxon>
        <taxon>Betaproteobacteria</taxon>
        <taxon>Nitrosomonadales</taxon>
        <taxon>Methylophilaceae</taxon>
        <taxon>Methylophilus</taxon>
    </lineage>
</organism>
<reference evidence="12" key="1">
    <citation type="journal article" date="2019" name="Int. J. Syst. Evol. Microbiol.">
        <title>The Global Catalogue of Microorganisms (GCM) 10K type strain sequencing project: providing services to taxonomists for standard genome sequencing and annotation.</title>
        <authorList>
            <consortium name="The Broad Institute Genomics Platform"/>
            <consortium name="The Broad Institute Genome Sequencing Center for Infectious Disease"/>
            <person name="Wu L."/>
            <person name="Ma J."/>
        </authorList>
    </citation>
    <scope>NUCLEOTIDE SEQUENCE [LARGE SCALE GENOMIC DNA]</scope>
    <source>
        <strain evidence="12">CCUG 58412</strain>
    </source>
</reference>
<feature type="chain" id="PRO_5044903259" description="Outer membrane protein assembly factor BamA" evidence="8">
    <location>
        <begin position="25"/>
        <end position="773"/>
    </location>
</feature>
<accession>A0ABW3F7W0</accession>
<evidence type="ECO:0000256" key="6">
    <source>
        <dbReference type="ARBA" id="ARBA00023136"/>
    </source>
</evidence>
<evidence type="ECO:0000256" key="7">
    <source>
        <dbReference type="ARBA" id="ARBA00023237"/>
    </source>
</evidence>
<dbReference type="InterPro" id="IPR039910">
    <property type="entry name" value="D15-like"/>
</dbReference>
<dbReference type="PANTHER" id="PTHR12815">
    <property type="entry name" value="SORTING AND ASSEMBLY MACHINERY SAMM50 PROTEIN FAMILY MEMBER"/>
    <property type="match status" value="1"/>
</dbReference>
<feature type="domain" description="POTRA" evidence="10">
    <location>
        <begin position="351"/>
        <end position="425"/>
    </location>
</feature>
<evidence type="ECO:0000313" key="11">
    <source>
        <dbReference type="EMBL" id="MFD0913025.1"/>
    </source>
</evidence>
<evidence type="ECO:0000256" key="4">
    <source>
        <dbReference type="ARBA" id="ARBA00022729"/>
    </source>
</evidence>
<dbReference type="Pfam" id="PF07244">
    <property type="entry name" value="POTRA"/>
    <property type="match status" value="5"/>
</dbReference>
<comment type="caution">
    <text evidence="11">The sequence shown here is derived from an EMBL/GenBank/DDBJ whole genome shotgun (WGS) entry which is preliminary data.</text>
</comment>
<dbReference type="InterPro" id="IPR010827">
    <property type="entry name" value="BamA/TamA_POTRA"/>
</dbReference>
<proteinExistence type="inferred from homology"/>
<dbReference type="InterPro" id="IPR034746">
    <property type="entry name" value="POTRA"/>
</dbReference>
<evidence type="ECO:0000313" key="12">
    <source>
        <dbReference type="Proteomes" id="UP001597128"/>
    </source>
</evidence>
<protein>
    <recommendedName>
        <fullName evidence="8 9">Outer membrane protein assembly factor BamA</fullName>
    </recommendedName>
</protein>
<evidence type="ECO:0000256" key="1">
    <source>
        <dbReference type="ARBA" id="ARBA00004370"/>
    </source>
</evidence>
<keyword evidence="2 8" id="KW-1134">Transmembrane beta strand</keyword>
<feature type="domain" description="POTRA" evidence="10">
    <location>
        <begin position="96"/>
        <end position="176"/>
    </location>
</feature>
<dbReference type="PANTHER" id="PTHR12815:SF23">
    <property type="entry name" value="OUTER MEMBRANE PROTEIN ASSEMBLY FACTOR BAMA"/>
    <property type="match status" value="1"/>
</dbReference>
<keyword evidence="6 8" id="KW-0472">Membrane</keyword>
<dbReference type="Proteomes" id="UP001597128">
    <property type="component" value="Unassembled WGS sequence"/>
</dbReference>
<feature type="signal peptide" evidence="8">
    <location>
        <begin position="1"/>
        <end position="24"/>
    </location>
</feature>
<name>A0ABW3F7W0_9PROT</name>
<dbReference type="PIRSF" id="PIRSF006076">
    <property type="entry name" value="OM_assembly_OMP85"/>
    <property type="match status" value="1"/>
</dbReference>
<keyword evidence="12" id="KW-1185">Reference proteome</keyword>
<dbReference type="RefSeq" id="WP_379056270.1">
    <property type="nucleotide sequence ID" value="NZ_JBHTKB010000001.1"/>
</dbReference>
<dbReference type="NCBIfam" id="TIGR03303">
    <property type="entry name" value="OM_YaeT"/>
    <property type="match status" value="1"/>
</dbReference>
<feature type="domain" description="POTRA" evidence="10">
    <location>
        <begin position="270"/>
        <end position="348"/>
    </location>
</feature>
<keyword evidence="5 8" id="KW-0677">Repeat</keyword>
<keyword evidence="4 8" id="KW-0732">Signal</keyword>
<dbReference type="PROSITE" id="PS51779">
    <property type="entry name" value="POTRA"/>
    <property type="match status" value="5"/>
</dbReference>
<dbReference type="Gene3D" id="2.40.160.50">
    <property type="entry name" value="membrane protein fhac: a member of the omp85/tpsb transporter family"/>
    <property type="match status" value="1"/>
</dbReference>
<keyword evidence="7 8" id="KW-0998">Cell outer membrane</keyword>